<dbReference type="InterPro" id="IPR029752">
    <property type="entry name" value="D-isomer_DH_CS1"/>
</dbReference>
<organism evidence="5 6">
    <name type="scientific">Halobium palmae</name>
    <dbReference type="NCBI Taxonomy" id="1776492"/>
    <lineage>
        <taxon>Archaea</taxon>
        <taxon>Methanobacteriati</taxon>
        <taxon>Methanobacteriota</taxon>
        <taxon>Stenosarchaea group</taxon>
        <taxon>Halobacteria</taxon>
        <taxon>Halobacteriales</taxon>
        <taxon>Haloferacaceae</taxon>
        <taxon>Halobium</taxon>
    </lineage>
</organism>
<dbReference type="InterPro" id="IPR050857">
    <property type="entry name" value="D-2-hydroxyacid_DH"/>
</dbReference>
<dbReference type="EMBL" id="JBHSWU010000094">
    <property type="protein sequence ID" value="MFC6724059.1"/>
    <property type="molecule type" value="Genomic_DNA"/>
</dbReference>
<reference evidence="5 6" key="1">
    <citation type="journal article" date="2019" name="Int. J. Syst. Evol. Microbiol.">
        <title>The Global Catalogue of Microorganisms (GCM) 10K type strain sequencing project: providing services to taxonomists for standard genome sequencing and annotation.</title>
        <authorList>
            <consortium name="The Broad Institute Genomics Platform"/>
            <consortium name="The Broad Institute Genome Sequencing Center for Infectious Disease"/>
            <person name="Wu L."/>
            <person name="Ma J."/>
        </authorList>
    </citation>
    <scope>NUCLEOTIDE SEQUENCE [LARGE SCALE GENOMIC DNA]</scope>
    <source>
        <strain evidence="5 6">NBRC 111368</strain>
    </source>
</reference>
<dbReference type="Pfam" id="PF02826">
    <property type="entry name" value="2-Hacid_dh_C"/>
    <property type="match status" value="1"/>
</dbReference>
<dbReference type="InterPro" id="IPR006140">
    <property type="entry name" value="D-isomer_DH_NAD-bd"/>
</dbReference>
<comment type="caution">
    <text evidence="5">The sequence shown here is derived from an EMBL/GenBank/DDBJ whole genome shotgun (WGS) entry which is preliminary data.</text>
</comment>
<gene>
    <name evidence="5" type="ORF">ACFQE1_06660</name>
</gene>
<dbReference type="PROSITE" id="PS00065">
    <property type="entry name" value="D_2_HYDROXYACID_DH_1"/>
    <property type="match status" value="1"/>
</dbReference>
<accession>A0ABD5RX95</accession>
<evidence type="ECO:0000313" key="5">
    <source>
        <dbReference type="EMBL" id="MFC6724059.1"/>
    </source>
</evidence>
<dbReference type="GO" id="GO:0016491">
    <property type="term" value="F:oxidoreductase activity"/>
    <property type="evidence" value="ECO:0007669"/>
    <property type="project" value="UniProtKB-KW"/>
</dbReference>
<protein>
    <submittedName>
        <fullName evidence="5">NAD(P)-dependent oxidoreductase</fullName>
    </submittedName>
</protein>
<dbReference type="AlphaFoldDB" id="A0ABD5RX95"/>
<dbReference type="InterPro" id="IPR036291">
    <property type="entry name" value="NAD(P)-bd_dom_sf"/>
</dbReference>
<name>A0ABD5RX95_9EURY</name>
<feature type="non-terminal residue" evidence="5">
    <location>
        <position position="235"/>
    </location>
</feature>
<keyword evidence="3" id="KW-0520">NAD</keyword>
<evidence type="ECO:0000256" key="1">
    <source>
        <dbReference type="ARBA" id="ARBA00005854"/>
    </source>
</evidence>
<sequence length="235" mass="25191">MTRRRGLVDRDLQPADRLGERVGDVFDVEVGGPGDERELIDALDGKDAVFTTSRLTLSERVLEATDLDLVAKIGTGIDNVDLDAAARLGIPVTHTPGMNAMSVAEHTVGLLLAVTHRISQTQDLLRNGGWRDDAPFGTQLYGKTVGIVGYGNVGRRVAKLLSGFDLRTLAYDPYVREIDGELTGAELTSFDRLLEESDAACVNAELTEETRGMIGESALAAMKPSAVLVNTARGP</sequence>
<dbReference type="PANTHER" id="PTHR42789">
    <property type="entry name" value="D-ISOMER SPECIFIC 2-HYDROXYACID DEHYDROGENASE FAMILY PROTEIN (AFU_ORTHOLOGUE AFUA_6G10090)"/>
    <property type="match status" value="1"/>
</dbReference>
<keyword evidence="6" id="KW-1185">Reference proteome</keyword>
<dbReference type="SUPFAM" id="SSF51735">
    <property type="entry name" value="NAD(P)-binding Rossmann-fold domains"/>
    <property type="match status" value="1"/>
</dbReference>
<feature type="domain" description="D-isomer specific 2-hydroxyacid dehydrogenase NAD-binding" evidence="4">
    <location>
        <begin position="108"/>
        <end position="235"/>
    </location>
</feature>
<evidence type="ECO:0000256" key="3">
    <source>
        <dbReference type="ARBA" id="ARBA00023027"/>
    </source>
</evidence>
<evidence type="ECO:0000313" key="6">
    <source>
        <dbReference type="Proteomes" id="UP001596328"/>
    </source>
</evidence>
<proteinExistence type="inferred from homology"/>
<keyword evidence="2" id="KW-0560">Oxidoreductase</keyword>
<comment type="similarity">
    <text evidence="1">Belongs to the D-isomer specific 2-hydroxyacid dehydrogenase family.</text>
</comment>
<dbReference type="Proteomes" id="UP001596328">
    <property type="component" value="Unassembled WGS sequence"/>
</dbReference>
<evidence type="ECO:0000259" key="4">
    <source>
        <dbReference type="Pfam" id="PF02826"/>
    </source>
</evidence>
<evidence type="ECO:0000256" key="2">
    <source>
        <dbReference type="ARBA" id="ARBA00023002"/>
    </source>
</evidence>
<dbReference type="SUPFAM" id="SSF52283">
    <property type="entry name" value="Formate/glycerate dehydrogenase catalytic domain-like"/>
    <property type="match status" value="1"/>
</dbReference>
<dbReference type="Gene3D" id="3.40.50.720">
    <property type="entry name" value="NAD(P)-binding Rossmann-like Domain"/>
    <property type="match status" value="2"/>
</dbReference>
<dbReference type="PANTHER" id="PTHR42789:SF1">
    <property type="entry name" value="D-ISOMER SPECIFIC 2-HYDROXYACID DEHYDROGENASE FAMILY PROTEIN (AFU_ORTHOLOGUE AFUA_6G10090)"/>
    <property type="match status" value="1"/>
</dbReference>